<proteinExistence type="predicted"/>
<gene>
    <name evidence="1" type="ORF">N3K66_003455</name>
</gene>
<dbReference type="EMBL" id="CM047942">
    <property type="protein sequence ID" value="KAI9901638.1"/>
    <property type="molecule type" value="Genomic_DNA"/>
</dbReference>
<accession>A0ACC0V5R8</accession>
<keyword evidence="2" id="KW-1185">Reference proteome</keyword>
<sequence length="704" mass="77911">MAPKDVQTQVAEIRPPPPPGSPYGVAIPNTAKPGRSSIYRHFRFRDRPLLATFDPEMQSLHDLFEHTVKTRPNNRCFGTRHWNPATQAWSDKYEWVTYGEVAERRKNFGAGLVEIHKEMGSTKDKFGVGLWSQNRAEWHITDLALASQSLFTVSLYETLGPDTTEYIINHAELSCVVCSLPHIPVLLKLAPRLPNLKAIVSLDPLDAGELSTHTKAAVLNQLAAQHGLKIYSMQQVEELGFRSGRPMRPPGWDDLCTINYTSGTTGAPKGVVLTHGNAVSANTSGRCGGAVTHKDVHMSYLPLAHIYGRMVDGIALAEGAQIGFFRGDVLGLVDDMKILKPTGFISIPRLFNRFNSAIQTQTIQAEGVRGALSRTVINAKKASMKAPPGQAHNKHFLYDRVWTPKVKAAVGLERAHSMISGSAQLDPDVQEFLRAAFANDFKQGFGMTETYAVGTLQLAGDFSTGNIGPPTTCMEICLESVPEFDYSVDDKPNPRGELLLRGPCVFKEYYKNPEETKKSIEADGWFHSGDIAEIDNMGRVKIIDRKKNVLKLSQGEYISPERIENVFAGNTNLITIAFVHGDAKESTLVGIFGVDPENFPGFASKVLGEEVKVGDVEALKKSAQNPKVRKAFLKILDDIARKQKFNSFEKIRNVYLGVDLFSIDNELLTPTLKLKRPQAAKHFSTEIKKMYEEINAQPPTKVKL</sequence>
<dbReference type="Proteomes" id="UP001163324">
    <property type="component" value="Chromosome 3"/>
</dbReference>
<evidence type="ECO:0000313" key="2">
    <source>
        <dbReference type="Proteomes" id="UP001163324"/>
    </source>
</evidence>
<comment type="caution">
    <text evidence="1">The sequence shown here is derived from an EMBL/GenBank/DDBJ whole genome shotgun (WGS) entry which is preliminary data.</text>
</comment>
<reference evidence="1" key="1">
    <citation type="submission" date="2022-10" db="EMBL/GenBank/DDBJ databases">
        <title>Complete Genome of Trichothecium roseum strain YXFP-22015, a Plant Pathogen Isolated from Citrus.</title>
        <authorList>
            <person name="Wang Y."/>
            <person name="Zhu L."/>
        </authorList>
    </citation>
    <scope>NUCLEOTIDE SEQUENCE</scope>
    <source>
        <strain evidence="1">YXFP-22015</strain>
    </source>
</reference>
<protein>
    <submittedName>
        <fullName evidence="1">Uncharacterized protein</fullName>
    </submittedName>
</protein>
<evidence type="ECO:0000313" key="1">
    <source>
        <dbReference type="EMBL" id="KAI9901638.1"/>
    </source>
</evidence>
<name>A0ACC0V5R8_9HYPO</name>
<organism evidence="1 2">
    <name type="scientific">Trichothecium roseum</name>
    <dbReference type="NCBI Taxonomy" id="47278"/>
    <lineage>
        <taxon>Eukaryota</taxon>
        <taxon>Fungi</taxon>
        <taxon>Dikarya</taxon>
        <taxon>Ascomycota</taxon>
        <taxon>Pezizomycotina</taxon>
        <taxon>Sordariomycetes</taxon>
        <taxon>Hypocreomycetidae</taxon>
        <taxon>Hypocreales</taxon>
        <taxon>Hypocreales incertae sedis</taxon>
        <taxon>Trichothecium</taxon>
    </lineage>
</organism>